<feature type="domain" description="RagB/SusD" evidence="7">
    <location>
        <begin position="357"/>
        <end position="452"/>
    </location>
</feature>
<gene>
    <name evidence="9" type="ORF">H8S64_14720</name>
</gene>
<evidence type="ECO:0000256" key="6">
    <source>
        <dbReference type="SAM" id="SignalP"/>
    </source>
</evidence>
<feature type="chain" id="PRO_5046895505" evidence="6">
    <location>
        <begin position="21"/>
        <end position="481"/>
    </location>
</feature>
<evidence type="ECO:0000256" key="2">
    <source>
        <dbReference type="ARBA" id="ARBA00006275"/>
    </source>
</evidence>
<comment type="caution">
    <text evidence="9">The sequence shown here is derived from an EMBL/GenBank/DDBJ whole genome shotgun (WGS) entry which is preliminary data.</text>
</comment>
<comment type="subcellular location">
    <subcellularLocation>
        <location evidence="1">Cell outer membrane</location>
    </subcellularLocation>
</comment>
<protein>
    <submittedName>
        <fullName evidence="9">RagB/SusD family nutrient uptake outer membrane protein</fullName>
    </submittedName>
</protein>
<dbReference type="Gene3D" id="1.25.40.390">
    <property type="match status" value="2"/>
</dbReference>
<keyword evidence="4" id="KW-0472">Membrane</keyword>
<dbReference type="EMBL" id="JACOOH010000006">
    <property type="protein sequence ID" value="MBC5622351.1"/>
    <property type="molecule type" value="Genomic_DNA"/>
</dbReference>
<evidence type="ECO:0000259" key="7">
    <source>
        <dbReference type="Pfam" id="PF07980"/>
    </source>
</evidence>
<dbReference type="InterPro" id="IPR033985">
    <property type="entry name" value="SusD-like_N"/>
</dbReference>
<organism evidence="9 10">
    <name type="scientific">Butyricimonas hominis</name>
    <dbReference type="NCBI Taxonomy" id="2763032"/>
    <lineage>
        <taxon>Bacteria</taxon>
        <taxon>Pseudomonadati</taxon>
        <taxon>Bacteroidota</taxon>
        <taxon>Bacteroidia</taxon>
        <taxon>Bacteroidales</taxon>
        <taxon>Odoribacteraceae</taxon>
        <taxon>Butyricimonas</taxon>
    </lineage>
</organism>
<evidence type="ECO:0000313" key="10">
    <source>
        <dbReference type="Proteomes" id="UP000646484"/>
    </source>
</evidence>
<evidence type="ECO:0000256" key="1">
    <source>
        <dbReference type="ARBA" id="ARBA00004442"/>
    </source>
</evidence>
<dbReference type="PROSITE" id="PS51257">
    <property type="entry name" value="PROKAR_LIPOPROTEIN"/>
    <property type="match status" value="1"/>
</dbReference>
<name>A0ABR7D329_9BACT</name>
<sequence>MKISKFIIAITLLTALTSCNDWLTISPKNQVDEDQLFETGLGYRNALNGIYQNMAAGSMYGREMTWGALDVLARYYDVSYLPKNWSTIADYNYKDKNVKPLIDNIWSKTYNSIANANNLLSRIDGEDPLKFAGEELEKNVIKGEALALRAFLHFEMVRLFAPSKDDGQTYIPYFEKYPSTYESRATINDVMEKVIRDLNAAKDLVAPYDTLGTREDRMSYYYRFSSSSSNTAILGITDIFEAYRGFRMNYYAINAVLARAYAYVGKYQEAFNTTQIIIDAKDNSANLFRFTPEESISAKPKLHDDLIFALSNEKLLDNYLSYYNTPEVILYLDIYDKEDMFDDPADYRGKKLVAEVNDWWYQSLKYSLNATSDPQTNEIMIPMFRLSEMYYIRAEYYAHSNMFKEATNELDIVRRGRNCTVGRLDITSMTEFNSELINEAKREFVGEGQLWFYYKKLNIKPKRSMPDEAFILPLPESETIN</sequence>
<evidence type="ECO:0000256" key="4">
    <source>
        <dbReference type="ARBA" id="ARBA00023136"/>
    </source>
</evidence>
<comment type="similarity">
    <text evidence="2">Belongs to the SusD family.</text>
</comment>
<keyword evidence="5" id="KW-0998">Cell outer membrane</keyword>
<dbReference type="RefSeq" id="WP_186976999.1">
    <property type="nucleotide sequence ID" value="NZ_JACOOH010000006.1"/>
</dbReference>
<reference evidence="9 10" key="1">
    <citation type="submission" date="2020-08" db="EMBL/GenBank/DDBJ databases">
        <title>Genome public.</title>
        <authorList>
            <person name="Liu C."/>
            <person name="Sun Q."/>
        </authorList>
    </citation>
    <scope>NUCLEOTIDE SEQUENCE [LARGE SCALE GENOMIC DNA]</scope>
    <source>
        <strain evidence="9 10">NSJ-56</strain>
    </source>
</reference>
<evidence type="ECO:0000259" key="8">
    <source>
        <dbReference type="Pfam" id="PF14322"/>
    </source>
</evidence>
<evidence type="ECO:0000313" key="9">
    <source>
        <dbReference type="EMBL" id="MBC5622351.1"/>
    </source>
</evidence>
<evidence type="ECO:0000256" key="5">
    <source>
        <dbReference type="ARBA" id="ARBA00023237"/>
    </source>
</evidence>
<dbReference type="InterPro" id="IPR011990">
    <property type="entry name" value="TPR-like_helical_dom_sf"/>
</dbReference>
<evidence type="ECO:0000256" key="3">
    <source>
        <dbReference type="ARBA" id="ARBA00022729"/>
    </source>
</evidence>
<accession>A0ABR7D329</accession>
<dbReference type="Pfam" id="PF07980">
    <property type="entry name" value="SusD_RagB"/>
    <property type="match status" value="1"/>
</dbReference>
<feature type="domain" description="SusD-like N-terminal" evidence="8">
    <location>
        <begin position="22"/>
        <end position="206"/>
    </location>
</feature>
<feature type="signal peptide" evidence="6">
    <location>
        <begin position="1"/>
        <end position="20"/>
    </location>
</feature>
<dbReference type="Pfam" id="PF14322">
    <property type="entry name" value="SusD-like_3"/>
    <property type="match status" value="1"/>
</dbReference>
<dbReference type="Proteomes" id="UP000646484">
    <property type="component" value="Unassembled WGS sequence"/>
</dbReference>
<keyword evidence="10" id="KW-1185">Reference proteome</keyword>
<dbReference type="InterPro" id="IPR012944">
    <property type="entry name" value="SusD_RagB_dom"/>
</dbReference>
<proteinExistence type="inferred from homology"/>
<keyword evidence="3 6" id="KW-0732">Signal</keyword>
<dbReference type="SUPFAM" id="SSF48452">
    <property type="entry name" value="TPR-like"/>
    <property type="match status" value="1"/>
</dbReference>